<accession>A0A8J7ISC6</accession>
<dbReference type="PANTHER" id="PTHR11106">
    <property type="entry name" value="GANGLIOSIDE INDUCED DIFFERENTIATION ASSOCIATED PROTEIN 2-RELATED"/>
    <property type="match status" value="1"/>
</dbReference>
<dbReference type="Pfam" id="PF00092">
    <property type="entry name" value="VWA"/>
    <property type="match status" value="1"/>
</dbReference>
<evidence type="ECO:0000259" key="2">
    <source>
        <dbReference type="PROSITE" id="PS51154"/>
    </source>
</evidence>
<dbReference type="InterPro" id="IPR043472">
    <property type="entry name" value="Macro_dom-like"/>
</dbReference>
<dbReference type="RefSeq" id="WP_194029164.1">
    <property type="nucleotide sequence ID" value="NZ_JADEWZ010000011.1"/>
</dbReference>
<dbReference type="InterPro" id="IPR002589">
    <property type="entry name" value="Macro_dom"/>
</dbReference>
<dbReference type="InterPro" id="IPR036465">
    <property type="entry name" value="vWFA_dom_sf"/>
</dbReference>
<dbReference type="Gene3D" id="3.40.220.10">
    <property type="entry name" value="Leucine Aminopeptidase, subunit E, domain 1"/>
    <property type="match status" value="1"/>
</dbReference>
<dbReference type="InterPro" id="IPR002035">
    <property type="entry name" value="VWF_A"/>
</dbReference>
<dbReference type="SMART" id="SM00327">
    <property type="entry name" value="VWA"/>
    <property type="match status" value="1"/>
</dbReference>
<keyword evidence="4" id="KW-1185">Reference proteome</keyword>
<dbReference type="PROSITE" id="PS51154">
    <property type="entry name" value="MACRO"/>
    <property type="match status" value="1"/>
</dbReference>
<evidence type="ECO:0000259" key="1">
    <source>
        <dbReference type="PROSITE" id="PS50234"/>
    </source>
</evidence>
<proteinExistence type="predicted"/>
<dbReference type="SMART" id="SM00506">
    <property type="entry name" value="A1pp"/>
    <property type="match status" value="1"/>
</dbReference>
<gene>
    <name evidence="3" type="ORF">IQ249_09215</name>
</gene>
<evidence type="ECO:0000313" key="4">
    <source>
        <dbReference type="Proteomes" id="UP000654482"/>
    </source>
</evidence>
<dbReference type="AlphaFoldDB" id="A0A8J7ISC6"/>
<comment type="caution">
    <text evidence="3">The sequence shown here is derived from an EMBL/GenBank/DDBJ whole genome shotgun (WGS) entry which is preliminary data.</text>
</comment>
<dbReference type="PANTHER" id="PTHR11106:SF27">
    <property type="entry name" value="MACRO DOMAIN-CONTAINING PROTEIN"/>
    <property type="match status" value="1"/>
</dbReference>
<dbReference type="CDD" id="cd02908">
    <property type="entry name" value="Macro_OAADPr_deacetylase"/>
    <property type="match status" value="1"/>
</dbReference>
<dbReference type="SUPFAM" id="SSF53300">
    <property type="entry name" value="vWA-like"/>
    <property type="match status" value="1"/>
</dbReference>
<dbReference type="PROSITE" id="PS50234">
    <property type="entry name" value="VWFA"/>
    <property type="match status" value="1"/>
</dbReference>
<name>A0A8J7ISC6_9CYAN</name>
<evidence type="ECO:0000313" key="3">
    <source>
        <dbReference type="EMBL" id="MBE9116072.1"/>
    </source>
</evidence>
<feature type="domain" description="VWFA" evidence="1">
    <location>
        <begin position="44"/>
        <end position="216"/>
    </location>
</feature>
<dbReference type="Proteomes" id="UP000654482">
    <property type="component" value="Unassembled WGS sequence"/>
</dbReference>
<reference evidence="3" key="1">
    <citation type="submission" date="2020-10" db="EMBL/GenBank/DDBJ databases">
        <authorList>
            <person name="Castelo-Branco R."/>
            <person name="Eusebio N."/>
            <person name="Adriana R."/>
            <person name="Vieira A."/>
            <person name="Brugerolle De Fraissinette N."/>
            <person name="Rezende De Castro R."/>
            <person name="Schneider M.P."/>
            <person name="Vasconcelos V."/>
            <person name="Leao P.N."/>
        </authorList>
    </citation>
    <scope>NUCLEOTIDE SEQUENCE</scope>
    <source>
        <strain evidence="3">LEGE 07157</strain>
    </source>
</reference>
<dbReference type="EMBL" id="JADEWZ010000011">
    <property type="protein sequence ID" value="MBE9116072.1"/>
    <property type="molecule type" value="Genomic_DNA"/>
</dbReference>
<sequence>MNTPQIEFTCLRDAIATNRTTTLDVLVKIVPPQPEAELKRPQLNLGLVIDRSGSMAGEKLQYARQAACYAVEQLLPRDRVSVTVYDDTVETIIPSCLAEHKASILKRIQRIAPKGCTALHAGWVEGGMQVSQHLNPQHLNRIILLSDGLANRGETNPDVIASDVKGLSDRDVSTTTMGVGANYNEDLLEAMANSGDGNYYYIESPEQLPEIFAMEMQGIMALFGRAARLGITPHVGVTVADVLNDFDVAPEGLYKLPNLIKGNPFTAIVRLKIPPQTERVDLCHINLSWENPETGNREDISIPLQLPPVSDAQLEEFPFNPEVRQQVALMMAARAKKEAVQLSDRGDLENASKRLQKARQDVLNAPQSPLTEQEAQSLVDLDTDLKQRRMNAFRKRSHYESHSYGRSLRQASHGDYYAQRGYSQPSKPSGDRLVVLPGDITTLEVNAIVNASDRALSGSIGVSAAIHRAAGKELRRACEQLGMCNPGEAKITPGYDLAAQWIIHTVGPTWFGGQSREPEILAQCYDACLTLAVQYQCKTIAFPAISTGAKGFPLDYAARIALKQIRAFLDRETTIEKVSIICFEPNVRQAYCKEIAREY</sequence>
<protein>
    <submittedName>
        <fullName evidence="3">Macro domain-containing protein</fullName>
    </submittedName>
</protein>
<feature type="domain" description="Macro" evidence="2">
    <location>
        <begin position="420"/>
        <end position="599"/>
    </location>
</feature>
<dbReference type="Pfam" id="PF01661">
    <property type="entry name" value="Macro"/>
    <property type="match status" value="1"/>
</dbReference>
<organism evidence="3 4">
    <name type="scientific">Lusitaniella coriacea LEGE 07157</name>
    <dbReference type="NCBI Taxonomy" id="945747"/>
    <lineage>
        <taxon>Bacteria</taxon>
        <taxon>Bacillati</taxon>
        <taxon>Cyanobacteriota</taxon>
        <taxon>Cyanophyceae</taxon>
        <taxon>Spirulinales</taxon>
        <taxon>Lusitaniellaceae</taxon>
        <taxon>Lusitaniella</taxon>
    </lineage>
</organism>
<dbReference type="Gene3D" id="3.40.50.410">
    <property type="entry name" value="von Willebrand factor, type A domain"/>
    <property type="match status" value="1"/>
</dbReference>
<dbReference type="SUPFAM" id="SSF52949">
    <property type="entry name" value="Macro domain-like"/>
    <property type="match status" value="1"/>
</dbReference>